<evidence type="ECO:0000259" key="7">
    <source>
        <dbReference type="Pfam" id="PF02562"/>
    </source>
</evidence>
<proteinExistence type="inferred from homology"/>
<dbReference type="GO" id="GO:0005524">
    <property type="term" value="F:ATP binding"/>
    <property type="evidence" value="ECO:0007669"/>
    <property type="project" value="UniProtKB-KW"/>
</dbReference>
<feature type="domain" description="PhoH-like protein" evidence="7">
    <location>
        <begin position="124"/>
        <end position="326"/>
    </location>
</feature>
<sequence length="335" mass="37389">MSLSAAIPALNSNSSPQFQDLLLEPADNLRLATLCGHLDEHLRQIEHRLAVEINNRGHHFRVIGEPHAVAVAIAVLEALYRTTREEALTPAQVHLFLQEAGADALIEAEPETDEVIIRTRRGLIRGRGPNQQRYLWNIQHHDLNFGVGPAGTGKTYLAVACAVDALESNAMRRLILVRPAVEAGERLGFLPGDLTQKIDPYLRPLYDALYEMLGFERVAKLIERNIIEVAPLAFMRGRTLNDSFIILDEAQNTTVEQMKMFLTRIGFGSTAVVTGDVTQVDLPRNVPSGLRQVLQVLKDVEDIGITFFNARDVVRHPLVQRIVNAYARYEQDNPA</sequence>
<dbReference type="InterPro" id="IPR027417">
    <property type="entry name" value="P-loop_NTPase"/>
</dbReference>
<dbReference type="OrthoDB" id="9805148at2"/>
<dbReference type="SUPFAM" id="SSF52540">
    <property type="entry name" value="P-loop containing nucleoside triphosphate hydrolases"/>
    <property type="match status" value="1"/>
</dbReference>
<dbReference type="EMBL" id="CBTK010000271">
    <property type="protein sequence ID" value="CDH46675.1"/>
    <property type="molecule type" value="Genomic_DNA"/>
</dbReference>
<evidence type="ECO:0000313" key="9">
    <source>
        <dbReference type="Proteomes" id="UP000019184"/>
    </source>
</evidence>
<keyword evidence="4" id="KW-0547">Nucleotide-binding</keyword>
<keyword evidence="9" id="KW-1185">Reference proteome</keyword>
<evidence type="ECO:0000256" key="1">
    <source>
        <dbReference type="ARBA" id="ARBA00004496"/>
    </source>
</evidence>
<evidence type="ECO:0000256" key="4">
    <source>
        <dbReference type="ARBA" id="ARBA00022741"/>
    </source>
</evidence>
<dbReference type="FunFam" id="3.40.50.300:FF:000013">
    <property type="entry name" value="PhoH family ATPase"/>
    <property type="match status" value="1"/>
</dbReference>
<accession>A0A7U7GE15</accession>
<dbReference type="PANTHER" id="PTHR30473:SF1">
    <property type="entry name" value="PHOH-LIKE PROTEIN"/>
    <property type="match status" value="1"/>
</dbReference>
<dbReference type="InterPro" id="IPR051451">
    <property type="entry name" value="PhoH2-like"/>
</dbReference>
<dbReference type="GO" id="GO:0005829">
    <property type="term" value="C:cytosol"/>
    <property type="evidence" value="ECO:0007669"/>
    <property type="project" value="TreeGrafter"/>
</dbReference>
<gene>
    <name evidence="8" type="primary">ybeZ</name>
    <name evidence="8" type="ORF">BN874_550022</name>
</gene>
<organism evidence="8 9">
    <name type="scientific">Candidatus Contendobacter odensis Run_B_J11</name>
    <dbReference type="NCBI Taxonomy" id="1400861"/>
    <lineage>
        <taxon>Bacteria</taxon>
        <taxon>Pseudomonadati</taxon>
        <taxon>Pseudomonadota</taxon>
        <taxon>Gammaproteobacteria</taxon>
        <taxon>Candidatus Competibacteraceae</taxon>
        <taxon>Candidatus Contendibacter</taxon>
    </lineage>
</organism>
<keyword evidence="5" id="KW-0067">ATP-binding</keyword>
<dbReference type="AlphaFoldDB" id="A0A7U7GE15"/>
<dbReference type="InterPro" id="IPR003714">
    <property type="entry name" value="PhoH"/>
</dbReference>
<dbReference type="PANTHER" id="PTHR30473">
    <property type="entry name" value="PROTEIN PHOH"/>
    <property type="match status" value="1"/>
</dbReference>
<evidence type="ECO:0000256" key="6">
    <source>
        <dbReference type="ARBA" id="ARBA00039970"/>
    </source>
</evidence>
<name>A0A7U7GE15_9GAMM</name>
<evidence type="ECO:0000256" key="3">
    <source>
        <dbReference type="ARBA" id="ARBA00022490"/>
    </source>
</evidence>
<dbReference type="Pfam" id="PF02562">
    <property type="entry name" value="PhoH"/>
    <property type="match status" value="1"/>
</dbReference>
<comment type="subcellular location">
    <subcellularLocation>
        <location evidence="1">Cytoplasm</location>
    </subcellularLocation>
</comment>
<dbReference type="RefSeq" id="WP_051497954.1">
    <property type="nucleotide sequence ID" value="NZ_CBTK010000271.1"/>
</dbReference>
<dbReference type="GO" id="GO:0016787">
    <property type="term" value="F:hydrolase activity"/>
    <property type="evidence" value="ECO:0007669"/>
    <property type="project" value="UniProtKB-KW"/>
</dbReference>
<keyword evidence="3" id="KW-0963">Cytoplasm</keyword>
<evidence type="ECO:0000313" key="8">
    <source>
        <dbReference type="EMBL" id="CDH46675.1"/>
    </source>
</evidence>
<protein>
    <recommendedName>
        <fullName evidence="6">PhoH-like protein</fullName>
    </recommendedName>
</protein>
<evidence type="ECO:0000256" key="2">
    <source>
        <dbReference type="ARBA" id="ARBA00010393"/>
    </source>
</evidence>
<reference evidence="8 9" key="1">
    <citation type="journal article" date="2014" name="ISME J.">
        <title>Candidatus Competibacter-lineage genomes retrieved from metagenomes reveal functional metabolic diversity.</title>
        <authorList>
            <person name="McIlroy S.J."/>
            <person name="Albertsen M."/>
            <person name="Andresen E.K."/>
            <person name="Saunders A.M."/>
            <person name="Kristiansen R."/>
            <person name="Stokholm-Bjerregaard M."/>
            <person name="Nielsen K.L."/>
            <person name="Nielsen P.H."/>
        </authorList>
    </citation>
    <scope>NUCLEOTIDE SEQUENCE [LARGE SCALE GENOMIC DNA]</scope>
    <source>
        <strain evidence="8 9">Run_B_J11</strain>
    </source>
</reference>
<comment type="caution">
    <text evidence="8">The sequence shown here is derived from an EMBL/GenBank/DDBJ whole genome shotgun (WGS) entry which is preliminary data.</text>
</comment>
<keyword evidence="8" id="KW-0378">Hydrolase</keyword>
<comment type="similarity">
    <text evidence="2">Belongs to the PhoH family.</text>
</comment>
<evidence type="ECO:0000256" key="5">
    <source>
        <dbReference type="ARBA" id="ARBA00022840"/>
    </source>
</evidence>
<dbReference type="Gene3D" id="3.40.50.300">
    <property type="entry name" value="P-loop containing nucleotide triphosphate hydrolases"/>
    <property type="match status" value="1"/>
</dbReference>
<dbReference type="Proteomes" id="UP000019184">
    <property type="component" value="Unassembled WGS sequence"/>
</dbReference>